<reference evidence="2 3" key="1">
    <citation type="submission" date="2020-08" db="EMBL/GenBank/DDBJ databases">
        <title>Novel species in genus Aeromicrobium.</title>
        <authorList>
            <person name="Zhang G."/>
        </authorList>
    </citation>
    <scope>NUCLEOTIDE SEQUENCE [LARGE SCALE GENOMIC DNA]</scope>
    <source>
        <strain evidence="3">zg-629</strain>
    </source>
</reference>
<dbReference type="SUPFAM" id="SSF52980">
    <property type="entry name" value="Restriction endonuclease-like"/>
    <property type="match status" value="1"/>
</dbReference>
<dbReference type="EMBL" id="CP060587">
    <property type="protein sequence ID" value="QNL95923.1"/>
    <property type="molecule type" value="Genomic_DNA"/>
</dbReference>
<dbReference type="InterPro" id="IPR011856">
    <property type="entry name" value="tRNA_endonuc-like_dom_sf"/>
</dbReference>
<dbReference type="InterPro" id="IPR011335">
    <property type="entry name" value="Restrct_endonuc-II-like"/>
</dbReference>
<organism evidence="2 3">
    <name type="scientific">Aeromicrobium senzhongii</name>
    <dbReference type="NCBI Taxonomy" id="2663859"/>
    <lineage>
        <taxon>Bacteria</taxon>
        <taxon>Bacillati</taxon>
        <taxon>Actinomycetota</taxon>
        <taxon>Actinomycetes</taxon>
        <taxon>Propionibacteriales</taxon>
        <taxon>Nocardioidaceae</taxon>
        <taxon>Aeromicrobium</taxon>
    </lineage>
</organism>
<sequence length="272" mass="29543">MPMKTTKKIAIGICTSSYSYDAAEPDPSRRHQVGVDWRRTDVARAAIKDDLLYTLGGAMTIFRAVRNSAENRLRSVLETGIDPGASGVPGPRRIGNVEPVDGDTEDVTDPVATPTLQAVRDRVQTHLIENFKGHKLTHLVADILRTKGFTCEVSPEGPDGGVDILAGSGPLGLDDPRVVVEVKSEESQVSALVVRGLQGAISTQGASQGLLVAWGGLNAAARREIRTNRLSIRVWEAEQVLDQLFETYDVLPEETQRLIPMKRAWVLDEEAG</sequence>
<keyword evidence="2" id="KW-0378">Hydrolase</keyword>
<keyword evidence="2" id="KW-0255">Endonuclease</keyword>
<name>A0ABX6SXV2_9ACTN</name>
<evidence type="ECO:0000259" key="1">
    <source>
        <dbReference type="Pfam" id="PF04471"/>
    </source>
</evidence>
<dbReference type="GO" id="GO:0004519">
    <property type="term" value="F:endonuclease activity"/>
    <property type="evidence" value="ECO:0007669"/>
    <property type="project" value="UniProtKB-KW"/>
</dbReference>
<evidence type="ECO:0000313" key="2">
    <source>
        <dbReference type="EMBL" id="QNL95923.1"/>
    </source>
</evidence>
<dbReference type="Pfam" id="PF04471">
    <property type="entry name" value="Mrr_cat"/>
    <property type="match status" value="1"/>
</dbReference>
<keyword evidence="2" id="KW-0540">Nuclease</keyword>
<dbReference type="Gene3D" id="3.40.1350.10">
    <property type="match status" value="1"/>
</dbReference>
<feature type="domain" description="Restriction endonuclease type IV Mrr" evidence="1">
    <location>
        <begin position="129"/>
        <end position="241"/>
    </location>
</feature>
<protein>
    <submittedName>
        <fullName evidence="2">Restriction endonuclease</fullName>
    </submittedName>
</protein>
<proteinExistence type="predicted"/>
<dbReference type="Proteomes" id="UP000515871">
    <property type="component" value="Chromosome"/>
</dbReference>
<keyword evidence="3" id="KW-1185">Reference proteome</keyword>
<dbReference type="PANTHER" id="PTHR30015:SF7">
    <property type="entry name" value="TYPE IV METHYL-DIRECTED RESTRICTION ENZYME ECOKMRR"/>
    <property type="match status" value="1"/>
</dbReference>
<accession>A0ABX6SXV2</accession>
<evidence type="ECO:0000313" key="3">
    <source>
        <dbReference type="Proteomes" id="UP000515871"/>
    </source>
</evidence>
<dbReference type="InterPro" id="IPR007560">
    <property type="entry name" value="Restrct_endonuc_IV_Mrr"/>
</dbReference>
<dbReference type="InterPro" id="IPR052906">
    <property type="entry name" value="Type_IV_Methyl-Rstrct_Enzyme"/>
</dbReference>
<gene>
    <name evidence="2" type="ORF">H9L21_07615</name>
</gene>
<dbReference type="PANTHER" id="PTHR30015">
    <property type="entry name" value="MRR RESTRICTION SYSTEM PROTEIN"/>
    <property type="match status" value="1"/>
</dbReference>